<proteinExistence type="predicted"/>
<evidence type="ECO:0000313" key="1">
    <source>
        <dbReference type="EMBL" id="MPC86831.1"/>
    </source>
</evidence>
<sequence>MTQVGGAEWRVVVVVCGEVLDAGVARVVVDSVWQVWAVRGGGDESPPPDKANVAAASLSCVCGVACSLAPASPVSSWW</sequence>
<keyword evidence="2" id="KW-1185">Reference proteome</keyword>
<comment type="caution">
    <text evidence="1">The sequence shown here is derived from an EMBL/GenBank/DDBJ whole genome shotgun (WGS) entry which is preliminary data.</text>
</comment>
<dbReference type="EMBL" id="VSRR010072619">
    <property type="protein sequence ID" value="MPC86831.1"/>
    <property type="molecule type" value="Genomic_DNA"/>
</dbReference>
<dbReference type="Proteomes" id="UP000324222">
    <property type="component" value="Unassembled WGS sequence"/>
</dbReference>
<protein>
    <submittedName>
        <fullName evidence="1">Uncharacterized protein</fullName>
    </submittedName>
</protein>
<gene>
    <name evidence="1" type="ORF">E2C01_081667</name>
</gene>
<dbReference type="AlphaFoldDB" id="A0A5B7IN16"/>
<accession>A0A5B7IN16</accession>
<name>A0A5B7IN16_PORTR</name>
<organism evidence="1 2">
    <name type="scientific">Portunus trituberculatus</name>
    <name type="common">Swimming crab</name>
    <name type="synonym">Neptunus trituberculatus</name>
    <dbReference type="NCBI Taxonomy" id="210409"/>
    <lineage>
        <taxon>Eukaryota</taxon>
        <taxon>Metazoa</taxon>
        <taxon>Ecdysozoa</taxon>
        <taxon>Arthropoda</taxon>
        <taxon>Crustacea</taxon>
        <taxon>Multicrustacea</taxon>
        <taxon>Malacostraca</taxon>
        <taxon>Eumalacostraca</taxon>
        <taxon>Eucarida</taxon>
        <taxon>Decapoda</taxon>
        <taxon>Pleocyemata</taxon>
        <taxon>Brachyura</taxon>
        <taxon>Eubrachyura</taxon>
        <taxon>Portunoidea</taxon>
        <taxon>Portunidae</taxon>
        <taxon>Portuninae</taxon>
        <taxon>Portunus</taxon>
    </lineage>
</organism>
<evidence type="ECO:0000313" key="2">
    <source>
        <dbReference type="Proteomes" id="UP000324222"/>
    </source>
</evidence>
<reference evidence="1 2" key="1">
    <citation type="submission" date="2019-05" db="EMBL/GenBank/DDBJ databases">
        <title>Another draft genome of Portunus trituberculatus and its Hox gene families provides insights of decapod evolution.</title>
        <authorList>
            <person name="Jeong J.-H."/>
            <person name="Song I."/>
            <person name="Kim S."/>
            <person name="Choi T."/>
            <person name="Kim D."/>
            <person name="Ryu S."/>
            <person name="Kim W."/>
        </authorList>
    </citation>
    <scope>NUCLEOTIDE SEQUENCE [LARGE SCALE GENOMIC DNA]</scope>
    <source>
        <tissue evidence="1">Muscle</tissue>
    </source>
</reference>